<sequence length="115" mass="12655">MNSHTVSIHGLTYDEKATLLDEKSASDIERDARRADLTSRFSATNQWTTITITTHAAHRALNNLPSLLRRIAIFLLPSFIQPLLTNSPPSQPPRPGPTAYLDGLRGLAALAVFFC</sequence>
<comment type="caution">
    <text evidence="1">The sequence shown here is derived from an EMBL/GenBank/DDBJ whole genome shotgun (WGS) entry which is preliminary data.</text>
</comment>
<reference evidence="2" key="1">
    <citation type="journal article" date="2023" name="Mol. Phylogenet. Evol.">
        <title>Genome-scale phylogeny and comparative genomics of the fungal order Sordariales.</title>
        <authorList>
            <person name="Hensen N."/>
            <person name="Bonometti L."/>
            <person name="Westerberg I."/>
            <person name="Brannstrom I.O."/>
            <person name="Guillou S."/>
            <person name="Cros-Aarteil S."/>
            <person name="Calhoun S."/>
            <person name="Haridas S."/>
            <person name="Kuo A."/>
            <person name="Mondo S."/>
            <person name="Pangilinan J."/>
            <person name="Riley R."/>
            <person name="LaButti K."/>
            <person name="Andreopoulos B."/>
            <person name="Lipzen A."/>
            <person name="Chen C."/>
            <person name="Yan M."/>
            <person name="Daum C."/>
            <person name="Ng V."/>
            <person name="Clum A."/>
            <person name="Steindorff A."/>
            <person name="Ohm R.A."/>
            <person name="Martin F."/>
            <person name="Silar P."/>
            <person name="Natvig D.O."/>
            <person name="Lalanne C."/>
            <person name="Gautier V."/>
            <person name="Ament-Velasquez S.L."/>
            <person name="Kruys A."/>
            <person name="Hutchinson M.I."/>
            <person name="Powell A.J."/>
            <person name="Barry K."/>
            <person name="Miller A.N."/>
            <person name="Grigoriev I.V."/>
            <person name="Debuchy R."/>
            <person name="Gladieux P."/>
            <person name="Hiltunen Thoren M."/>
            <person name="Johannesson H."/>
        </authorList>
    </citation>
    <scope>NUCLEOTIDE SEQUENCE [LARGE SCALE GENOMIC DNA]</scope>
    <source>
        <strain evidence="2">CBS 284.82</strain>
    </source>
</reference>
<evidence type="ECO:0000313" key="1">
    <source>
        <dbReference type="EMBL" id="KAK4033217.1"/>
    </source>
</evidence>
<name>A0AAN6P9C3_9PEZI</name>
<organism evidence="1 2">
    <name type="scientific">Parachaetomium inaequale</name>
    <dbReference type="NCBI Taxonomy" id="2588326"/>
    <lineage>
        <taxon>Eukaryota</taxon>
        <taxon>Fungi</taxon>
        <taxon>Dikarya</taxon>
        <taxon>Ascomycota</taxon>
        <taxon>Pezizomycotina</taxon>
        <taxon>Sordariomycetes</taxon>
        <taxon>Sordariomycetidae</taxon>
        <taxon>Sordariales</taxon>
        <taxon>Chaetomiaceae</taxon>
        <taxon>Parachaetomium</taxon>
    </lineage>
</organism>
<proteinExistence type="predicted"/>
<evidence type="ECO:0000313" key="2">
    <source>
        <dbReference type="Proteomes" id="UP001303115"/>
    </source>
</evidence>
<protein>
    <submittedName>
        <fullName evidence="1">Uncharacterized protein</fullName>
    </submittedName>
</protein>
<dbReference type="AlphaFoldDB" id="A0AAN6P9C3"/>
<keyword evidence="2" id="KW-1185">Reference proteome</keyword>
<dbReference type="Proteomes" id="UP001303115">
    <property type="component" value="Unassembled WGS sequence"/>
</dbReference>
<accession>A0AAN6P9C3</accession>
<dbReference type="EMBL" id="MU854544">
    <property type="protein sequence ID" value="KAK4033217.1"/>
    <property type="molecule type" value="Genomic_DNA"/>
</dbReference>
<gene>
    <name evidence="1" type="ORF">C8A01DRAFT_40314</name>
</gene>
<feature type="non-terminal residue" evidence="1">
    <location>
        <position position="115"/>
    </location>
</feature>